<organism evidence="5 6">
    <name type="scientific">Sphingomonas japonica</name>
    <dbReference type="NCBI Taxonomy" id="511662"/>
    <lineage>
        <taxon>Bacteria</taxon>
        <taxon>Pseudomonadati</taxon>
        <taxon>Pseudomonadota</taxon>
        <taxon>Alphaproteobacteria</taxon>
        <taxon>Sphingomonadales</taxon>
        <taxon>Sphingomonadaceae</taxon>
        <taxon>Sphingomonas</taxon>
    </lineage>
</organism>
<dbReference type="PANTHER" id="PTHR30146">
    <property type="entry name" value="LACI-RELATED TRANSCRIPTIONAL REPRESSOR"/>
    <property type="match status" value="1"/>
</dbReference>
<dbReference type="Pfam" id="PF00356">
    <property type="entry name" value="LacI"/>
    <property type="match status" value="1"/>
</dbReference>
<dbReference type="SUPFAM" id="SSF53822">
    <property type="entry name" value="Periplasmic binding protein-like I"/>
    <property type="match status" value="1"/>
</dbReference>
<dbReference type="PROSITE" id="PS50932">
    <property type="entry name" value="HTH_LACI_2"/>
    <property type="match status" value="1"/>
</dbReference>
<dbReference type="RefSeq" id="WP_244935368.1">
    <property type="nucleotide sequence ID" value="NZ_BAAAEV010000001.1"/>
</dbReference>
<evidence type="ECO:0000256" key="3">
    <source>
        <dbReference type="ARBA" id="ARBA00023163"/>
    </source>
</evidence>
<evidence type="ECO:0000313" key="6">
    <source>
        <dbReference type="Proteomes" id="UP000788153"/>
    </source>
</evidence>
<gene>
    <name evidence="5" type="ORF">FHT01_001164</name>
</gene>
<sequence length="353" mass="37571">MDEEPDRTSSTYPGGVTINDIAAAANVSIRTVSRVLNRSPKVNAETRLQVQRVIDAMGFSPSLRARALAVGRSSLIGMVHDDPNALVLDTVQRGIVDACVGRGYELVVHPAVHDDADVVSEILTFVRRSRVDGLVVLPPVSEQPAIPRALADLKVPVVGLAAVRIPSYPAMLVSDERRGAHAIADHFIALGHRRIAIITGPRAFHSATEREQGFRAALQAAAIDLTAAYVREGDYGFDSGVAAAETLLALDRRPTAIFASNDIMAAGVLKVATRRGIAVPADLSVAGFDGSVLARMVSPALTTVHRPLRTMASDATTLLIDMIEDAARGPRPDRLVDLAIEIRESTGPAPRET</sequence>
<comment type="caution">
    <text evidence="5">The sequence shown here is derived from an EMBL/GenBank/DDBJ whole genome shotgun (WGS) entry which is preliminary data.</text>
</comment>
<keyword evidence="2" id="KW-0238">DNA-binding</keyword>
<keyword evidence="6" id="KW-1185">Reference proteome</keyword>
<evidence type="ECO:0000259" key="4">
    <source>
        <dbReference type="PROSITE" id="PS50932"/>
    </source>
</evidence>
<feature type="domain" description="HTH lacI-type" evidence="4">
    <location>
        <begin position="16"/>
        <end position="70"/>
    </location>
</feature>
<dbReference type="Gene3D" id="1.10.260.40">
    <property type="entry name" value="lambda repressor-like DNA-binding domains"/>
    <property type="match status" value="1"/>
</dbReference>
<accession>A0ABX0U2S4</accession>
<keyword evidence="1" id="KW-0805">Transcription regulation</keyword>
<dbReference type="PANTHER" id="PTHR30146:SF153">
    <property type="entry name" value="LACTOSE OPERON REPRESSOR"/>
    <property type="match status" value="1"/>
</dbReference>
<dbReference type="Gene3D" id="3.40.50.2300">
    <property type="match status" value="2"/>
</dbReference>
<dbReference type="CDD" id="cd01392">
    <property type="entry name" value="HTH_LacI"/>
    <property type="match status" value="1"/>
</dbReference>
<dbReference type="InterPro" id="IPR010982">
    <property type="entry name" value="Lambda_DNA-bd_dom_sf"/>
</dbReference>
<dbReference type="CDD" id="cd01545">
    <property type="entry name" value="PBP1_SalR"/>
    <property type="match status" value="1"/>
</dbReference>
<dbReference type="Pfam" id="PF13377">
    <property type="entry name" value="Peripla_BP_3"/>
    <property type="match status" value="1"/>
</dbReference>
<keyword evidence="3" id="KW-0804">Transcription</keyword>
<reference evidence="5 6" key="1">
    <citation type="submission" date="2020-03" db="EMBL/GenBank/DDBJ databases">
        <title>Genomic Encyclopedia of Type Strains, Phase IV (KMG-IV): sequencing the most valuable type-strain genomes for metagenomic binning, comparative biology and taxonomic classification.</title>
        <authorList>
            <person name="Goeker M."/>
        </authorList>
    </citation>
    <scope>NUCLEOTIDE SEQUENCE [LARGE SCALE GENOMIC DNA]</scope>
    <source>
        <strain evidence="5 6">DSM 22753</strain>
    </source>
</reference>
<name>A0ABX0U2S4_9SPHN</name>
<dbReference type="PROSITE" id="PS00356">
    <property type="entry name" value="HTH_LACI_1"/>
    <property type="match status" value="1"/>
</dbReference>
<dbReference type="InterPro" id="IPR046335">
    <property type="entry name" value="LacI/GalR-like_sensor"/>
</dbReference>
<dbReference type="EMBL" id="JAASQP010000001">
    <property type="protein sequence ID" value="NIJ23622.1"/>
    <property type="molecule type" value="Genomic_DNA"/>
</dbReference>
<dbReference type="SUPFAM" id="SSF47413">
    <property type="entry name" value="lambda repressor-like DNA-binding domains"/>
    <property type="match status" value="1"/>
</dbReference>
<dbReference type="SMART" id="SM00354">
    <property type="entry name" value="HTH_LACI"/>
    <property type="match status" value="1"/>
</dbReference>
<evidence type="ECO:0000256" key="1">
    <source>
        <dbReference type="ARBA" id="ARBA00023015"/>
    </source>
</evidence>
<evidence type="ECO:0000313" key="5">
    <source>
        <dbReference type="EMBL" id="NIJ23622.1"/>
    </source>
</evidence>
<proteinExistence type="predicted"/>
<evidence type="ECO:0000256" key="2">
    <source>
        <dbReference type="ARBA" id="ARBA00023125"/>
    </source>
</evidence>
<dbReference type="InterPro" id="IPR000843">
    <property type="entry name" value="HTH_LacI"/>
</dbReference>
<dbReference type="InterPro" id="IPR028082">
    <property type="entry name" value="Peripla_BP_I"/>
</dbReference>
<dbReference type="Proteomes" id="UP000788153">
    <property type="component" value="Unassembled WGS sequence"/>
</dbReference>
<protein>
    <submittedName>
        <fullName evidence="5">LacI family transcriptional regulator</fullName>
    </submittedName>
</protein>